<dbReference type="AlphaFoldDB" id="A0AAV7VCC1"/>
<reference evidence="1" key="1">
    <citation type="journal article" date="2022" name="bioRxiv">
        <title>Sequencing and chromosome-scale assembly of the giantPleurodeles waltlgenome.</title>
        <authorList>
            <person name="Brown T."/>
            <person name="Elewa A."/>
            <person name="Iarovenko S."/>
            <person name="Subramanian E."/>
            <person name="Araus A.J."/>
            <person name="Petzold A."/>
            <person name="Susuki M."/>
            <person name="Suzuki K.-i.T."/>
            <person name="Hayashi T."/>
            <person name="Toyoda A."/>
            <person name="Oliveira C."/>
            <person name="Osipova E."/>
            <person name="Leigh N.D."/>
            <person name="Simon A."/>
            <person name="Yun M.H."/>
        </authorList>
    </citation>
    <scope>NUCLEOTIDE SEQUENCE</scope>
    <source>
        <strain evidence="1">20211129_DDA</strain>
        <tissue evidence="1">Liver</tissue>
    </source>
</reference>
<name>A0AAV7VCC1_PLEWA</name>
<organism evidence="1 2">
    <name type="scientific">Pleurodeles waltl</name>
    <name type="common">Iberian ribbed newt</name>
    <dbReference type="NCBI Taxonomy" id="8319"/>
    <lineage>
        <taxon>Eukaryota</taxon>
        <taxon>Metazoa</taxon>
        <taxon>Chordata</taxon>
        <taxon>Craniata</taxon>
        <taxon>Vertebrata</taxon>
        <taxon>Euteleostomi</taxon>
        <taxon>Amphibia</taxon>
        <taxon>Batrachia</taxon>
        <taxon>Caudata</taxon>
        <taxon>Salamandroidea</taxon>
        <taxon>Salamandridae</taxon>
        <taxon>Pleurodelinae</taxon>
        <taxon>Pleurodeles</taxon>
    </lineage>
</organism>
<sequence>MASGQEASQFRAAASFAKSHSAVRWYFLLCPCDVIYSIKEGSSVNTSASVMSRESMTFDFKRIWAQAAVRLRLTRLDLPDGSIADTKSYPQLMRQVSSVSKLYK</sequence>
<keyword evidence="2" id="KW-1185">Reference proteome</keyword>
<protein>
    <submittedName>
        <fullName evidence="1">Uncharacterized protein</fullName>
    </submittedName>
</protein>
<dbReference type="EMBL" id="JANPWB010000003">
    <property type="protein sequence ID" value="KAJ1197895.1"/>
    <property type="molecule type" value="Genomic_DNA"/>
</dbReference>
<evidence type="ECO:0000313" key="1">
    <source>
        <dbReference type="EMBL" id="KAJ1197895.1"/>
    </source>
</evidence>
<accession>A0AAV7VCC1</accession>
<proteinExistence type="predicted"/>
<gene>
    <name evidence="1" type="ORF">NDU88_001739</name>
</gene>
<comment type="caution">
    <text evidence="1">The sequence shown here is derived from an EMBL/GenBank/DDBJ whole genome shotgun (WGS) entry which is preliminary data.</text>
</comment>
<evidence type="ECO:0000313" key="2">
    <source>
        <dbReference type="Proteomes" id="UP001066276"/>
    </source>
</evidence>
<dbReference type="Proteomes" id="UP001066276">
    <property type="component" value="Chromosome 2_1"/>
</dbReference>